<reference evidence="1" key="1">
    <citation type="submission" date="2021-05" db="EMBL/GenBank/DDBJ databases">
        <authorList>
            <person name="Alioto T."/>
            <person name="Alioto T."/>
            <person name="Gomez Garrido J."/>
        </authorList>
    </citation>
    <scope>NUCLEOTIDE SEQUENCE</scope>
</reference>
<dbReference type="EMBL" id="HBUE01113083">
    <property type="protein sequence ID" value="CAG6489624.1"/>
    <property type="molecule type" value="Transcribed_RNA"/>
</dbReference>
<dbReference type="AlphaFoldDB" id="A0A8D8CEI1"/>
<dbReference type="EMBL" id="HBUE01113092">
    <property type="protein sequence ID" value="CAG6489637.1"/>
    <property type="molecule type" value="Transcribed_RNA"/>
</dbReference>
<dbReference type="EMBL" id="HBUE01113081">
    <property type="protein sequence ID" value="CAG6489620.1"/>
    <property type="molecule type" value="Transcribed_RNA"/>
</dbReference>
<organism evidence="1">
    <name type="scientific">Culex pipiens</name>
    <name type="common">House mosquito</name>
    <dbReference type="NCBI Taxonomy" id="7175"/>
    <lineage>
        <taxon>Eukaryota</taxon>
        <taxon>Metazoa</taxon>
        <taxon>Ecdysozoa</taxon>
        <taxon>Arthropoda</taxon>
        <taxon>Hexapoda</taxon>
        <taxon>Insecta</taxon>
        <taxon>Pterygota</taxon>
        <taxon>Neoptera</taxon>
        <taxon>Endopterygota</taxon>
        <taxon>Diptera</taxon>
        <taxon>Nematocera</taxon>
        <taxon>Culicoidea</taxon>
        <taxon>Culicidae</taxon>
        <taxon>Culicinae</taxon>
        <taxon>Culicini</taxon>
        <taxon>Culex</taxon>
        <taxon>Culex</taxon>
    </lineage>
</organism>
<dbReference type="EMBL" id="HBUE01113084">
    <property type="protein sequence ID" value="CAG6489626.1"/>
    <property type="molecule type" value="Transcribed_RNA"/>
</dbReference>
<accession>A0A8D8CEI1</accession>
<name>A0A8D8CEI1_CULPI</name>
<dbReference type="EMBL" id="HBUE01113082">
    <property type="protein sequence ID" value="CAG6489622.1"/>
    <property type="molecule type" value="Transcribed_RNA"/>
</dbReference>
<dbReference type="EMBL" id="HBUE01113088">
    <property type="protein sequence ID" value="CAG6489630.1"/>
    <property type="molecule type" value="Transcribed_RNA"/>
</dbReference>
<evidence type="ECO:0000313" key="1">
    <source>
        <dbReference type="EMBL" id="CAG6489622.1"/>
    </source>
</evidence>
<dbReference type="EMBL" id="HBUE01224547">
    <property type="protein sequence ID" value="CAG6541305.1"/>
    <property type="molecule type" value="Transcribed_RNA"/>
</dbReference>
<dbReference type="EMBL" id="HBUE01331256">
    <property type="protein sequence ID" value="CAG6593378.1"/>
    <property type="molecule type" value="Transcribed_RNA"/>
</dbReference>
<dbReference type="EMBL" id="HBUE01113080">
    <property type="protein sequence ID" value="CAG6489618.1"/>
    <property type="molecule type" value="Transcribed_RNA"/>
</dbReference>
<dbReference type="EMBL" id="HBUE01113091">
    <property type="protein sequence ID" value="CAG6489635.1"/>
    <property type="molecule type" value="Transcribed_RNA"/>
</dbReference>
<proteinExistence type="predicted"/>
<protein>
    <submittedName>
        <fullName evidence="1">(northern house mosquito) hypothetical protein</fullName>
    </submittedName>
</protein>
<dbReference type="EMBL" id="HBUE01113089">
    <property type="protein sequence ID" value="CAG6489632.1"/>
    <property type="molecule type" value="Transcribed_RNA"/>
</dbReference>
<sequence>MSKEVDFLKRLWNLFEFENLRRASDDIFLWKLQFFKCKSSYGIKRNIIMANSRHRSACRREYPQRFALLNVEFNDVTFGRFFLILEIWKWSQNVYRKKIIRDFFNNLKEIAFFEGIFFEVVPLA</sequence>